<name>A0A6J5VDB1_PRUAR</name>
<dbReference type="AlphaFoldDB" id="A0A6J5VDB1"/>
<proteinExistence type="predicted"/>
<accession>A0A6J5VDB1</accession>
<reference evidence="2 3" key="1">
    <citation type="submission" date="2020-05" db="EMBL/GenBank/DDBJ databases">
        <authorList>
            <person name="Campoy J."/>
            <person name="Schneeberger K."/>
            <person name="Spophaly S."/>
        </authorList>
    </citation>
    <scope>NUCLEOTIDE SEQUENCE [LARGE SCALE GENOMIC DNA]</scope>
    <source>
        <strain evidence="2">PruArmRojPasFocal</strain>
    </source>
</reference>
<evidence type="ECO:0000256" key="1">
    <source>
        <dbReference type="SAM" id="MobiDB-lite"/>
    </source>
</evidence>
<dbReference type="Proteomes" id="UP000507222">
    <property type="component" value="Unassembled WGS sequence"/>
</dbReference>
<organism evidence="2 3">
    <name type="scientific">Prunus armeniaca</name>
    <name type="common">Apricot</name>
    <name type="synonym">Armeniaca vulgaris</name>
    <dbReference type="NCBI Taxonomy" id="36596"/>
    <lineage>
        <taxon>Eukaryota</taxon>
        <taxon>Viridiplantae</taxon>
        <taxon>Streptophyta</taxon>
        <taxon>Embryophyta</taxon>
        <taxon>Tracheophyta</taxon>
        <taxon>Spermatophyta</taxon>
        <taxon>Magnoliopsida</taxon>
        <taxon>eudicotyledons</taxon>
        <taxon>Gunneridae</taxon>
        <taxon>Pentapetalae</taxon>
        <taxon>rosids</taxon>
        <taxon>fabids</taxon>
        <taxon>Rosales</taxon>
        <taxon>Rosaceae</taxon>
        <taxon>Amygdaloideae</taxon>
        <taxon>Amygdaleae</taxon>
        <taxon>Prunus</taxon>
    </lineage>
</organism>
<dbReference type="EMBL" id="CAEKDK010000007">
    <property type="protein sequence ID" value="CAB4286916.1"/>
    <property type="molecule type" value="Genomic_DNA"/>
</dbReference>
<feature type="region of interest" description="Disordered" evidence="1">
    <location>
        <begin position="1"/>
        <end position="24"/>
    </location>
</feature>
<gene>
    <name evidence="2" type="ORF">CURHAP_LOCUS44683</name>
</gene>
<evidence type="ECO:0000313" key="2">
    <source>
        <dbReference type="EMBL" id="CAB4286916.1"/>
    </source>
</evidence>
<sequence>MEFSSCLTRGSSLRHSPATPSSSLRITKIGTSKVPISSFRVNKWQRSWSLVEGGRLGMGGGGQRWWWVVVG</sequence>
<protein>
    <submittedName>
        <fullName evidence="2">Uncharacterized protein</fullName>
    </submittedName>
</protein>
<evidence type="ECO:0000313" key="3">
    <source>
        <dbReference type="Proteomes" id="UP000507222"/>
    </source>
</evidence>